<dbReference type="InterPro" id="IPR056563">
    <property type="entry name" value="LysM3_LYK4_5"/>
</dbReference>
<reference evidence="5 6" key="1">
    <citation type="journal article" date="2018" name="Mol. Plant">
        <title>The genome of Artemisia annua provides insight into the evolution of Asteraceae family and artemisinin biosynthesis.</title>
        <authorList>
            <person name="Shen Q."/>
            <person name="Zhang L."/>
            <person name="Liao Z."/>
            <person name="Wang S."/>
            <person name="Yan T."/>
            <person name="Shi P."/>
            <person name="Liu M."/>
            <person name="Fu X."/>
            <person name="Pan Q."/>
            <person name="Wang Y."/>
            <person name="Lv Z."/>
            <person name="Lu X."/>
            <person name="Zhang F."/>
            <person name="Jiang W."/>
            <person name="Ma Y."/>
            <person name="Chen M."/>
            <person name="Hao X."/>
            <person name="Li L."/>
            <person name="Tang Y."/>
            <person name="Lv G."/>
            <person name="Zhou Y."/>
            <person name="Sun X."/>
            <person name="Brodelius P.E."/>
            <person name="Rose J.K.C."/>
            <person name="Tang K."/>
        </authorList>
    </citation>
    <scope>NUCLEOTIDE SEQUENCE [LARGE SCALE GENOMIC DNA]</scope>
    <source>
        <strain evidence="6">cv. Huhao1</strain>
        <tissue evidence="5">Leaf</tissue>
    </source>
</reference>
<dbReference type="PANTHER" id="PTHR45927:SF9">
    <property type="entry name" value="FAMILY PROTEIN _ PEPTIDOGLYCAN-BINDING LYSM DOMAIN-CONTAINING PROTEIN, PUTATIVE-RELATED"/>
    <property type="match status" value="1"/>
</dbReference>
<dbReference type="Gene3D" id="1.10.510.10">
    <property type="entry name" value="Transferase(Phosphotransferase) domain 1"/>
    <property type="match status" value="1"/>
</dbReference>
<proteinExistence type="predicted"/>
<feature type="domain" description="Protein kinase" evidence="2">
    <location>
        <begin position="282"/>
        <end position="597"/>
    </location>
</feature>
<sequence length="598" mass="67052">MKYTFDFHLTFLIISIITPIFSVQMYDQTPCTTTAPPPLYGSTYTCNSNAEACNTYVVYRPQINQTLFDIATLFNVKESELQSTTHLENHEVVVPIVCNCPDWSSRALVNYTNNNSYSFSDIACQVYQGMVKPFVMGQYNGNIHETSFLKVPVKCACVNSSHETNGTTKYLVTYPVMENDTVVKIARKFGVTQGSIQDVNGLHSLQTIFGGTTLLVPTMGPPVLKLDHAVNGTSPQETIPVNGIINRSMGSRFSFFLILFALISLIGVILFLLYLKLKFRHGNLLRSLSVSVTGSIFKRVSPKFLDDMSKLKHLLTRFCLEELKLATQDFSESSSIGQSIYKGKTTDGFSIVIEDMGSIESANHVICILTTINHFNVVRLEGCCFNENKSYLVYEYTKNGSLRDCLRDSKTRKLLTWEKRVKIAFDLAEGLHYIHYCTKPTYVHHNISSQNVLITDDWRAKISRFNLATPISYTVGVNGDDEDYLGNLSSEYLNVERASTKVDVYAYGIVLLELLSAKEVANGRKWLDRVEFLADCDVIAGSSECLEKFKVFMDVDLEGEYGLGDALCLALLAKCCIQDDLHIRPTMNDVLKALSRIS</sequence>
<dbReference type="CDD" id="cd00118">
    <property type="entry name" value="LysM"/>
    <property type="match status" value="1"/>
</dbReference>
<keyword evidence="6" id="KW-1185">Reference proteome</keyword>
<dbReference type="OrthoDB" id="60033at2759"/>
<organism evidence="5 6">
    <name type="scientific">Artemisia annua</name>
    <name type="common">Sweet wormwood</name>
    <dbReference type="NCBI Taxonomy" id="35608"/>
    <lineage>
        <taxon>Eukaryota</taxon>
        <taxon>Viridiplantae</taxon>
        <taxon>Streptophyta</taxon>
        <taxon>Embryophyta</taxon>
        <taxon>Tracheophyta</taxon>
        <taxon>Spermatophyta</taxon>
        <taxon>Magnoliopsida</taxon>
        <taxon>eudicotyledons</taxon>
        <taxon>Gunneridae</taxon>
        <taxon>Pentapetalae</taxon>
        <taxon>asterids</taxon>
        <taxon>campanulids</taxon>
        <taxon>Asterales</taxon>
        <taxon>Asteraceae</taxon>
        <taxon>Asteroideae</taxon>
        <taxon>Anthemideae</taxon>
        <taxon>Artemisiinae</taxon>
        <taxon>Artemisia</taxon>
    </lineage>
</organism>
<evidence type="ECO:0000313" key="4">
    <source>
        <dbReference type="EMBL" id="PWA34407.1"/>
    </source>
</evidence>
<dbReference type="InterPro" id="IPR001245">
    <property type="entry name" value="Ser-Thr/Tyr_kinase_cat_dom"/>
</dbReference>
<accession>A0A2U1MXF1</accession>
<dbReference type="SUPFAM" id="SSF54106">
    <property type="entry name" value="LysM domain"/>
    <property type="match status" value="1"/>
</dbReference>
<dbReference type="SUPFAM" id="SSF56112">
    <property type="entry name" value="Protein kinase-like (PK-like)"/>
    <property type="match status" value="1"/>
</dbReference>
<keyword evidence="1" id="KW-1133">Transmembrane helix</keyword>
<feature type="transmembrane region" description="Helical" evidence="1">
    <location>
        <begin position="7"/>
        <end position="26"/>
    </location>
</feature>
<dbReference type="STRING" id="35608.A0A2U1MXF1"/>
<evidence type="ECO:0000313" key="6">
    <source>
        <dbReference type="Proteomes" id="UP000245207"/>
    </source>
</evidence>
<dbReference type="InterPro" id="IPR011009">
    <property type="entry name" value="Kinase-like_dom_sf"/>
</dbReference>
<dbReference type="Gene3D" id="3.30.200.20">
    <property type="entry name" value="Phosphorylase Kinase, domain 1"/>
    <property type="match status" value="1"/>
</dbReference>
<gene>
    <name evidence="5" type="ORF">CTI12_AA148690</name>
    <name evidence="4" type="ORF">CTI12_AA619430</name>
</gene>
<keyword evidence="1" id="KW-0472">Membrane</keyword>
<evidence type="ECO:0000259" key="3">
    <source>
        <dbReference type="PROSITE" id="PS51782"/>
    </source>
</evidence>
<dbReference type="InterPro" id="IPR018392">
    <property type="entry name" value="LysM"/>
</dbReference>
<dbReference type="GO" id="GO:0005886">
    <property type="term" value="C:plasma membrane"/>
    <property type="evidence" value="ECO:0007669"/>
    <property type="project" value="UniProtKB-ARBA"/>
</dbReference>
<feature type="transmembrane region" description="Helical" evidence="1">
    <location>
        <begin position="253"/>
        <end position="275"/>
    </location>
</feature>
<dbReference type="Proteomes" id="UP000245207">
    <property type="component" value="Unassembled WGS sequence"/>
</dbReference>
<dbReference type="InterPro" id="IPR000719">
    <property type="entry name" value="Prot_kinase_dom"/>
</dbReference>
<name>A0A2U1MXF1_ARTAN</name>
<dbReference type="PROSITE" id="PS51782">
    <property type="entry name" value="LYSM"/>
    <property type="match status" value="1"/>
</dbReference>
<dbReference type="InterPro" id="IPR052611">
    <property type="entry name" value="Plant_RLK_LysM"/>
</dbReference>
<comment type="caution">
    <text evidence="5">The sequence shown here is derived from an EMBL/GenBank/DDBJ whole genome shotgun (WGS) entry which is preliminary data.</text>
</comment>
<dbReference type="Pfam" id="PF07714">
    <property type="entry name" value="PK_Tyr_Ser-Thr"/>
    <property type="match status" value="1"/>
</dbReference>
<keyword evidence="5" id="KW-0808">Transferase</keyword>
<dbReference type="AlphaFoldDB" id="A0A2U1MXF1"/>
<keyword evidence="1" id="KW-0812">Transmembrane</keyword>
<dbReference type="PANTHER" id="PTHR45927">
    <property type="entry name" value="LYSM-DOMAIN RECEPTOR-LIKE KINASE-RELATED"/>
    <property type="match status" value="1"/>
</dbReference>
<feature type="domain" description="LysM" evidence="3">
    <location>
        <begin position="172"/>
        <end position="216"/>
    </location>
</feature>
<dbReference type="SMART" id="SM00257">
    <property type="entry name" value="LysM"/>
    <property type="match status" value="1"/>
</dbReference>
<dbReference type="InterPro" id="IPR036779">
    <property type="entry name" value="LysM_dom_sf"/>
</dbReference>
<dbReference type="PROSITE" id="PS50011">
    <property type="entry name" value="PROTEIN_KINASE_DOM"/>
    <property type="match status" value="1"/>
</dbReference>
<evidence type="ECO:0000259" key="2">
    <source>
        <dbReference type="PROSITE" id="PS50011"/>
    </source>
</evidence>
<dbReference type="Gene3D" id="3.10.350.10">
    <property type="entry name" value="LysM domain"/>
    <property type="match status" value="1"/>
</dbReference>
<keyword evidence="5" id="KW-0418">Kinase</keyword>
<protein>
    <submittedName>
        <fullName evidence="5">Protein kinase-like domain-containing protein</fullName>
    </submittedName>
</protein>
<evidence type="ECO:0000256" key="1">
    <source>
        <dbReference type="SAM" id="Phobius"/>
    </source>
</evidence>
<dbReference type="EMBL" id="PKPP01022717">
    <property type="protein sequence ID" value="PWA34407.1"/>
    <property type="molecule type" value="Genomic_DNA"/>
</dbReference>
<dbReference type="GO" id="GO:0005524">
    <property type="term" value="F:ATP binding"/>
    <property type="evidence" value="ECO:0007669"/>
    <property type="project" value="InterPro"/>
</dbReference>
<dbReference type="EMBL" id="PKPP01004139">
    <property type="protein sequence ID" value="PWA65896.1"/>
    <property type="molecule type" value="Genomic_DNA"/>
</dbReference>
<dbReference type="GO" id="GO:0004672">
    <property type="term" value="F:protein kinase activity"/>
    <property type="evidence" value="ECO:0007669"/>
    <property type="project" value="InterPro"/>
</dbReference>
<dbReference type="Pfam" id="PF23473">
    <property type="entry name" value="LysM3_LYK4_5"/>
    <property type="match status" value="1"/>
</dbReference>
<evidence type="ECO:0000313" key="5">
    <source>
        <dbReference type="EMBL" id="PWA65896.1"/>
    </source>
</evidence>